<reference evidence="1 2" key="1">
    <citation type="submission" date="2015-02" db="EMBL/GenBank/DDBJ databases">
        <title>Single-cell genomics of uncultivated deep-branching MTB reveals a conserved set of magnetosome genes.</title>
        <authorList>
            <person name="Kolinko S."/>
            <person name="Richter M."/>
            <person name="Glockner F.O."/>
            <person name="Brachmann A."/>
            <person name="Schuler D."/>
        </authorList>
    </citation>
    <scope>NUCLEOTIDE SEQUENCE [LARGE SCALE GENOMIC DNA]</scope>
    <source>
        <strain evidence="1">TM-1</strain>
    </source>
</reference>
<gene>
    <name evidence="1" type="ORF">MBAV_000108</name>
</gene>
<dbReference type="SUPFAM" id="SSF50118">
    <property type="entry name" value="Cell growth inhibitor/plasmid maintenance toxic component"/>
    <property type="match status" value="1"/>
</dbReference>
<dbReference type="Gene3D" id="2.30.30.110">
    <property type="match status" value="1"/>
</dbReference>
<comment type="caution">
    <text evidence="1">The sequence shown here is derived from an EMBL/GenBank/DDBJ whole genome shotgun (WGS) entry which is preliminary data.</text>
</comment>
<proteinExistence type="predicted"/>
<dbReference type="Proteomes" id="UP000033423">
    <property type="component" value="Unassembled WGS sequence"/>
</dbReference>
<name>A0A0F3H411_9BACT</name>
<accession>A0A0F3H411</accession>
<protein>
    <submittedName>
        <fullName evidence="1">PemK-like protein</fullName>
    </submittedName>
</protein>
<organism evidence="1 2">
    <name type="scientific">Candidatus Magnetobacterium bavaricum</name>
    <dbReference type="NCBI Taxonomy" id="29290"/>
    <lineage>
        <taxon>Bacteria</taxon>
        <taxon>Pseudomonadati</taxon>
        <taxon>Nitrospirota</taxon>
        <taxon>Thermodesulfovibrionia</taxon>
        <taxon>Thermodesulfovibrionales</taxon>
        <taxon>Candidatus Magnetobacteriaceae</taxon>
        <taxon>Candidatus Magnetobacterium</taxon>
    </lineage>
</organism>
<keyword evidence="2" id="KW-1185">Reference proteome</keyword>
<dbReference type="InterPro" id="IPR011067">
    <property type="entry name" value="Plasmid_toxin/cell-grow_inhib"/>
</dbReference>
<sequence length="89" mass="10057">MSKRPAMVVYDSGDMDIVVARITTQEYTTGTDYKIKNWHTCGLIMPSYVRLSKLATIEKNHVLKKLAVLGDNELEDIRVILKSMLKLSG</sequence>
<evidence type="ECO:0000313" key="1">
    <source>
        <dbReference type="EMBL" id="KJU87698.1"/>
    </source>
</evidence>
<dbReference type="AlphaFoldDB" id="A0A0F3H411"/>
<dbReference type="InterPro" id="IPR003477">
    <property type="entry name" value="PemK-like"/>
</dbReference>
<dbReference type="GO" id="GO:0003677">
    <property type="term" value="F:DNA binding"/>
    <property type="evidence" value="ECO:0007669"/>
    <property type="project" value="InterPro"/>
</dbReference>
<evidence type="ECO:0000313" key="2">
    <source>
        <dbReference type="Proteomes" id="UP000033423"/>
    </source>
</evidence>
<dbReference type="EMBL" id="LACI01000050">
    <property type="protein sequence ID" value="KJU87698.1"/>
    <property type="molecule type" value="Genomic_DNA"/>
</dbReference>
<dbReference type="Pfam" id="PF02452">
    <property type="entry name" value="PemK_toxin"/>
    <property type="match status" value="1"/>
</dbReference>